<feature type="domain" description="DUF6801" evidence="1">
    <location>
        <begin position="39"/>
        <end position="192"/>
    </location>
</feature>
<sequence>MNLRNVTRKSLVLGTAAGAALGLVGTVGVGTASAATKLSYNCVYPLIGDRGLDVDIEVNLPSKIGSGQSTGTVQTRWTANLGADTTEGLRAVDAASIEGHAISKAVVASPDSANVQVNIASALQKTSIPDSGSFSIQGFGTAPALKFTKTGKVTATLGDFDLKISLLKADGSPSALGTFASKCTPKSGQDLKVVDMDVVSGDQTLPTPWERPPWFPGTQRSDVPGTLNYGFNLAGSSKIKAPNGTVPLKGGIDVRVDGVSGAIEGELALDKTSGPMSILGFLPVTADVRFEQVGKTVGSYANGEIKTKSTMWIYLPRMAVFGAIPLHAQANCRANAPSVIDMHSTPGQFFNPKLGGKLIADNYSIAPLENCGALNGILSIFTQGSGNTIDLNLTPKA</sequence>
<gene>
    <name evidence="2" type="ORF">DFJ69_3277</name>
</gene>
<protein>
    <recommendedName>
        <fullName evidence="1">DUF6801 domain-containing protein</fullName>
    </recommendedName>
</protein>
<evidence type="ECO:0000313" key="3">
    <source>
        <dbReference type="Proteomes" id="UP000256661"/>
    </source>
</evidence>
<evidence type="ECO:0000313" key="2">
    <source>
        <dbReference type="EMBL" id="REE97802.1"/>
    </source>
</evidence>
<dbReference type="AlphaFoldDB" id="A0A3D9SPB2"/>
<dbReference type="EMBL" id="QTTT01000001">
    <property type="protein sequence ID" value="REE97802.1"/>
    <property type="molecule type" value="Genomic_DNA"/>
</dbReference>
<dbReference type="InterPro" id="IPR006311">
    <property type="entry name" value="TAT_signal"/>
</dbReference>
<organism evidence="2 3">
    <name type="scientific">Thermomonospora umbrina</name>
    <dbReference type="NCBI Taxonomy" id="111806"/>
    <lineage>
        <taxon>Bacteria</taxon>
        <taxon>Bacillati</taxon>
        <taxon>Actinomycetota</taxon>
        <taxon>Actinomycetes</taxon>
        <taxon>Streptosporangiales</taxon>
        <taxon>Thermomonosporaceae</taxon>
        <taxon>Thermomonospora</taxon>
    </lineage>
</organism>
<proteinExistence type="predicted"/>
<evidence type="ECO:0000259" key="1">
    <source>
        <dbReference type="Pfam" id="PF20611"/>
    </source>
</evidence>
<keyword evidence="3" id="KW-1185">Reference proteome</keyword>
<dbReference type="InterPro" id="IPR046542">
    <property type="entry name" value="DUF6801"/>
</dbReference>
<reference evidence="2 3" key="1">
    <citation type="submission" date="2018-08" db="EMBL/GenBank/DDBJ databases">
        <title>Sequencing the genomes of 1000 actinobacteria strains.</title>
        <authorList>
            <person name="Klenk H.-P."/>
        </authorList>
    </citation>
    <scope>NUCLEOTIDE SEQUENCE [LARGE SCALE GENOMIC DNA]</scope>
    <source>
        <strain evidence="2 3">DSM 43927</strain>
    </source>
</reference>
<name>A0A3D9SPB2_9ACTN</name>
<dbReference type="Proteomes" id="UP000256661">
    <property type="component" value="Unassembled WGS sequence"/>
</dbReference>
<accession>A0A3D9SPB2</accession>
<dbReference type="Pfam" id="PF20611">
    <property type="entry name" value="DUF6801"/>
    <property type="match status" value="1"/>
</dbReference>
<dbReference type="PROSITE" id="PS51318">
    <property type="entry name" value="TAT"/>
    <property type="match status" value="1"/>
</dbReference>
<comment type="caution">
    <text evidence="2">The sequence shown here is derived from an EMBL/GenBank/DDBJ whole genome shotgun (WGS) entry which is preliminary data.</text>
</comment>